<evidence type="ECO:0000256" key="3">
    <source>
        <dbReference type="ARBA" id="ARBA00023098"/>
    </source>
</evidence>
<dbReference type="EMBL" id="FJVC01000128">
    <property type="protein sequence ID" value="CZT43428.1"/>
    <property type="molecule type" value="Genomic_DNA"/>
</dbReference>
<evidence type="ECO:0000313" key="7">
    <source>
        <dbReference type="Proteomes" id="UP000177625"/>
    </source>
</evidence>
<dbReference type="PANTHER" id="PTHR24185:SF1">
    <property type="entry name" value="CALCIUM-INDEPENDENT PHOSPHOLIPASE A2-GAMMA"/>
    <property type="match status" value="1"/>
</dbReference>
<dbReference type="PANTHER" id="PTHR24185">
    <property type="entry name" value="CALCIUM-INDEPENDENT PHOSPHOLIPASE A2-GAMMA"/>
    <property type="match status" value="1"/>
</dbReference>
<dbReference type="SUPFAM" id="SSF52151">
    <property type="entry name" value="FabD/lysophospholipase-like"/>
    <property type="match status" value="1"/>
</dbReference>
<dbReference type="GO" id="GO:0016042">
    <property type="term" value="P:lipid catabolic process"/>
    <property type="evidence" value="ECO:0007669"/>
    <property type="project" value="UniProtKB-KW"/>
</dbReference>
<dbReference type="InterPro" id="IPR002641">
    <property type="entry name" value="PNPLA_dom"/>
</dbReference>
<protein>
    <recommendedName>
        <fullName evidence="5">PNPLA domain-containing protein</fullName>
    </recommendedName>
</protein>
<dbReference type="InterPro" id="IPR027417">
    <property type="entry name" value="P-loop_NTPase"/>
</dbReference>
<dbReference type="Proteomes" id="UP000177625">
    <property type="component" value="Unassembled WGS sequence"/>
</dbReference>
<gene>
    <name evidence="6" type="ORF">RSE6_03465</name>
</gene>
<keyword evidence="7" id="KW-1185">Reference proteome</keyword>
<dbReference type="GO" id="GO:0016020">
    <property type="term" value="C:membrane"/>
    <property type="evidence" value="ECO:0007669"/>
    <property type="project" value="TreeGrafter"/>
</dbReference>
<dbReference type="Gene3D" id="3.40.50.300">
    <property type="entry name" value="P-loop containing nucleotide triphosphate hydrolases"/>
    <property type="match status" value="1"/>
</dbReference>
<dbReference type="Gene3D" id="3.40.1090.10">
    <property type="entry name" value="Cytosolic phospholipase A2 catalytic domain"/>
    <property type="match status" value="1"/>
</dbReference>
<comment type="caution">
    <text evidence="4">Lacks conserved residue(s) required for the propagation of feature annotation.</text>
</comment>
<proteinExistence type="predicted"/>
<evidence type="ECO:0000313" key="6">
    <source>
        <dbReference type="EMBL" id="CZT43428.1"/>
    </source>
</evidence>
<dbReference type="GO" id="GO:0047499">
    <property type="term" value="F:calcium-independent phospholipase A2 activity"/>
    <property type="evidence" value="ECO:0007669"/>
    <property type="project" value="TreeGrafter"/>
</dbReference>
<dbReference type="Pfam" id="PF01734">
    <property type="entry name" value="Patatin"/>
    <property type="match status" value="1"/>
</dbReference>
<name>A0A1E1M2U1_RHYSE</name>
<evidence type="ECO:0000256" key="1">
    <source>
        <dbReference type="ARBA" id="ARBA00022801"/>
    </source>
</evidence>
<reference evidence="7" key="1">
    <citation type="submission" date="2016-03" db="EMBL/GenBank/DDBJ databases">
        <authorList>
            <person name="Guldener U."/>
        </authorList>
    </citation>
    <scope>NUCLEOTIDE SEQUENCE [LARGE SCALE GENOMIC DNA]</scope>
</reference>
<feature type="domain" description="PNPLA" evidence="5">
    <location>
        <begin position="1"/>
        <end position="144"/>
    </location>
</feature>
<evidence type="ECO:0000256" key="2">
    <source>
        <dbReference type="ARBA" id="ARBA00022963"/>
    </source>
</evidence>
<keyword evidence="1" id="KW-0378">Hydrolase</keyword>
<evidence type="ECO:0000256" key="4">
    <source>
        <dbReference type="PROSITE-ProRule" id="PRU01161"/>
    </source>
</evidence>
<keyword evidence="2" id="KW-0442">Lipid degradation</keyword>
<dbReference type="GO" id="GO:0046486">
    <property type="term" value="P:glycerolipid metabolic process"/>
    <property type="evidence" value="ECO:0007669"/>
    <property type="project" value="UniProtKB-ARBA"/>
</dbReference>
<feature type="short sequence motif" description="DGA/G" evidence="4">
    <location>
        <begin position="131"/>
        <end position="133"/>
    </location>
</feature>
<dbReference type="SUPFAM" id="SSF52540">
    <property type="entry name" value="P-loop containing nucleoside triphosphate hydrolases"/>
    <property type="match status" value="1"/>
</dbReference>
<keyword evidence="3" id="KW-0443">Lipid metabolism</keyword>
<evidence type="ECO:0000259" key="5">
    <source>
        <dbReference type="PROSITE" id="PS51635"/>
    </source>
</evidence>
<dbReference type="InterPro" id="IPR016035">
    <property type="entry name" value="Acyl_Trfase/lysoPLipase"/>
</dbReference>
<dbReference type="GO" id="GO:0019369">
    <property type="term" value="P:arachidonate metabolic process"/>
    <property type="evidence" value="ECO:0007669"/>
    <property type="project" value="TreeGrafter"/>
</dbReference>
<dbReference type="AlphaFoldDB" id="A0A1E1M2U1"/>
<accession>A0A1E1M2U1</accession>
<sequence length="491" mass="55164">MDIASAIAKYMELSKQMYVHTPRRRNKLTGHVVQNIFGTATFDAKVLEECIQKVVAETLHEENAMLLQENPACKVFVCTSMSNTKTVLLRNCSSQKEEPIHCKMWEAARATSAAPTFFDPIKFENGMRFRDGAFRDKNPIFQLVKEVGAEFFSQEISTIVSLGTGVSDGLWLGNGLVSVAQGCVKVATDTDREADWFLDTHCTSSGIYKGKYFRFDVTKGLGGVGLEEWQKHDEMWSNTLSYLNRAEQRELFDVCANRLRGGLNRDSQLVESFLAVGQSGKVIEDGAGKQREKGKHRETKWIEESPNNGHDLGLAMIKGPRTTKSEQSDSESKFFQLDRIGKQPVKYFASRSQLTKIQKAFAAEQKSSTTGVVALVGLGGSGKTQLMLIYAYTQRDMYGVVLWIDARDMESLLESFELAAAQLGLIVPPTTAWDKSLPEQVSKYSQLANAIKVHDELRRRQQKWLLLFDEVDDLSHFHHAEENAIDLHKAR</sequence>
<dbReference type="PROSITE" id="PS51635">
    <property type="entry name" value="PNPLA"/>
    <property type="match status" value="1"/>
</dbReference>
<organism evidence="6 7">
    <name type="scientific">Rhynchosporium secalis</name>
    <name type="common">Barley scald fungus</name>
    <dbReference type="NCBI Taxonomy" id="38038"/>
    <lineage>
        <taxon>Eukaryota</taxon>
        <taxon>Fungi</taxon>
        <taxon>Dikarya</taxon>
        <taxon>Ascomycota</taxon>
        <taxon>Pezizomycotina</taxon>
        <taxon>Leotiomycetes</taxon>
        <taxon>Helotiales</taxon>
        <taxon>Ploettnerulaceae</taxon>
        <taxon>Rhynchosporium</taxon>
    </lineage>
</organism>